<evidence type="ECO:0000313" key="5">
    <source>
        <dbReference type="Proteomes" id="UP000087766"/>
    </source>
</evidence>
<evidence type="ECO:0000256" key="3">
    <source>
        <dbReference type="SAM" id="Phobius"/>
    </source>
</evidence>
<keyword evidence="3" id="KW-0812">Transmembrane</keyword>
<keyword evidence="3" id="KW-0472">Membrane</keyword>
<feature type="compositionally biased region" description="Basic and acidic residues" evidence="2">
    <location>
        <begin position="825"/>
        <end position="834"/>
    </location>
</feature>
<reference evidence="6" key="2">
    <citation type="submission" date="2025-08" db="UniProtKB">
        <authorList>
            <consortium name="RefSeq"/>
        </authorList>
    </citation>
    <scope>IDENTIFICATION</scope>
    <source>
        <tissue evidence="6">Leaf</tissue>
    </source>
</reference>
<feature type="domain" description="C2 NT-type" evidence="4">
    <location>
        <begin position="3"/>
        <end position="138"/>
    </location>
</feature>
<dbReference type="PROSITE" id="PS51840">
    <property type="entry name" value="C2_NT"/>
    <property type="match status" value="1"/>
</dbReference>
<evidence type="ECO:0000256" key="1">
    <source>
        <dbReference type="SAM" id="Coils"/>
    </source>
</evidence>
<dbReference type="RefSeq" id="XP_022636635.1">
    <property type="nucleotide sequence ID" value="XM_022780914.1"/>
</dbReference>
<dbReference type="Proteomes" id="UP000087766">
    <property type="component" value="Chromosome 1"/>
</dbReference>
<feature type="coiled-coil region" evidence="1">
    <location>
        <begin position="609"/>
        <end position="696"/>
    </location>
</feature>
<dbReference type="OrthoDB" id="765176at2759"/>
<reference evidence="5" key="1">
    <citation type="journal article" date="2014" name="Nat. Commun.">
        <title>Genome sequence of mungbean and insights into evolution within Vigna species.</title>
        <authorList>
            <person name="Kang Y.J."/>
            <person name="Kim S.K."/>
            <person name="Kim M.Y."/>
            <person name="Lestari P."/>
            <person name="Kim K.H."/>
            <person name="Ha B.K."/>
            <person name="Jun T.H."/>
            <person name="Hwang W.J."/>
            <person name="Lee T."/>
            <person name="Lee J."/>
            <person name="Shim S."/>
            <person name="Yoon M.Y."/>
            <person name="Jang Y.E."/>
            <person name="Han K.S."/>
            <person name="Taeprayoon P."/>
            <person name="Yoon N."/>
            <person name="Somta P."/>
            <person name="Tanya P."/>
            <person name="Kim K.S."/>
            <person name="Gwag J.G."/>
            <person name="Moon J.K."/>
            <person name="Lee Y.H."/>
            <person name="Park B.S."/>
            <person name="Bombarely A."/>
            <person name="Doyle J.J."/>
            <person name="Jackson S.A."/>
            <person name="Schafleitner R."/>
            <person name="Srinives P."/>
            <person name="Varshney R.K."/>
            <person name="Lee S.H."/>
        </authorList>
    </citation>
    <scope>NUCLEOTIDE SEQUENCE [LARGE SCALE GENOMIC DNA]</scope>
    <source>
        <strain evidence="5">cv. VC1973A</strain>
    </source>
</reference>
<dbReference type="InterPro" id="IPR019448">
    <property type="entry name" value="NT-C2"/>
</dbReference>
<feature type="region of interest" description="Disordered" evidence="2">
    <location>
        <begin position="822"/>
        <end position="847"/>
    </location>
</feature>
<feature type="coiled-coil region" evidence="1">
    <location>
        <begin position="901"/>
        <end position="935"/>
    </location>
</feature>
<dbReference type="STRING" id="3916.A0A3Q0EXY5"/>
<protein>
    <submittedName>
        <fullName evidence="6">Uncharacterized protein PFB0145c</fullName>
    </submittedName>
</protein>
<dbReference type="PANTHER" id="PTHR34452">
    <property type="entry name" value="MYOSIN HEAVY CHAIN-RELATED PROTEIN"/>
    <property type="match status" value="1"/>
</dbReference>
<dbReference type="GeneID" id="106765273"/>
<feature type="coiled-coil region" evidence="1">
    <location>
        <begin position="288"/>
        <end position="322"/>
    </location>
</feature>
<organism evidence="5 6">
    <name type="scientific">Vigna radiata var. radiata</name>
    <name type="common">Mung bean</name>
    <name type="synonym">Phaseolus aureus</name>
    <dbReference type="NCBI Taxonomy" id="3916"/>
    <lineage>
        <taxon>Eukaryota</taxon>
        <taxon>Viridiplantae</taxon>
        <taxon>Streptophyta</taxon>
        <taxon>Embryophyta</taxon>
        <taxon>Tracheophyta</taxon>
        <taxon>Spermatophyta</taxon>
        <taxon>Magnoliopsida</taxon>
        <taxon>eudicotyledons</taxon>
        <taxon>Gunneridae</taxon>
        <taxon>Pentapetalae</taxon>
        <taxon>rosids</taxon>
        <taxon>fabids</taxon>
        <taxon>Fabales</taxon>
        <taxon>Fabaceae</taxon>
        <taxon>Papilionoideae</taxon>
        <taxon>50 kb inversion clade</taxon>
        <taxon>NPAAA clade</taxon>
        <taxon>indigoferoid/millettioid clade</taxon>
        <taxon>Phaseoleae</taxon>
        <taxon>Vigna</taxon>
    </lineage>
</organism>
<keyword evidence="1" id="KW-0175">Coiled coil</keyword>
<dbReference type="KEGG" id="vra:106765273"/>
<keyword evidence="3" id="KW-1133">Transmembrane helix</keyword>
<dbReference type="AlphaFoldDB" id="A0A3Q0EXY5"/>
<feature type="coiled-coil region" evidence="1">
    <location>
        <begin position="353"/>
        <end position="554"/>
    </location>
</feature>
<feature type="transmembrane region" description="Helical" evidence="3">
    <location>
        <begin position="164"/>
        <end position="186"/>
    </location>
</feature>
<gene>
    <name evidence="6" type="primary">LOC106765273</name>
</gene>
<evidence type="ECO:0000256" key="2">
    <source>
        <dbReference type="SAM" id="MobiDB-lite"/>
    </source>
</evidence>
<proteinExistence type="predicted"/>
<keyword evidence="5" id="KW-1185">Reference proteome</keyword>
<evidence type="ECO:0000259" key="4">
    <source>
        <dbReference type="PROSITE" id="PS51840"/>
    </source>
</evidence>
<feature type="region of interest" description="Disordered" evidence="2">
    <location>
        <begin position="255"/>
        <end position="284"/>
    </location>
</feature>
<accession>A0A3Q0EXY5</accession>
<evidence type="ECO:0000313" key="6">
    <source>
        <dbReference type="RefSeq" id="XP_022636635.1"/>
    </source>
</evidence>
<feature type="coiled-coil region" evidence="1">
    <location>
        <begin position="742"/>
        <end position="804"/>
    </location>
</feature>
<name>A0A3Q0EXY5_VIGRR</name>
<feature type="compositionally biased region" description="Basic and acidic residues" evidence="2">
    <location>
        <begin position="270"/>
        <end position="282"/>
    </location>
</feature>
<sequence length="951" mass="109989">MFKSWSKKNKTKAVFKLQFQATQVPKMKKPALKVALVPDNVGKPTVKLEKVVVQDGTCSWENPIFESVKFVRDAKSGKLQEKIYHFVVSTGSSKSGFLGESSIDFADFAAETEPLTVSLPLKFANSGAILHVGTFYSLLHLVSYVPHIMHMIYSSFKISYSSNLFFFFILVPYYFCCRVSFLSLLFTCCSTFRDGEDYGNGSSRHLLSICSADENSRNVYEDFPKLLPPFRQNSMPCKGTIEAIATRAQMHRGSLGSASDRSLGDSWRNSLEDTHPQERLQEPSDNVVENLRSEIASLKRKAEESELELQSLQKLMEKECSRGQSMSRQIISLRDERNMIKTKYEQLLSQQNLINETKNSKALQTEIEQARQQLEAIKEELAYEKEFSYNLKLQLQKTQNSNSELLLAVRELEAMLEHKNKELLDNTKEHDDATELGHLKQKFAELNGEIDICYKQRDELNEQIKELNFECEHLKKENLDTSLRLNHKEAQQIALQNKYSASLATIKQLESQVQRLEEKIGKQVDDFSGSLIYINELENQVSDLKIEMKMQEEDYQKDFQAMKCAKLEQEERAIQAEETLIKTRHNNDLACQRFQDEYRSLSAEMTLKVEENEKKVLEAYAEADELQKQNKLMEEILQKCNEELRLVTNQNELKLQQLLNQIDSKEKKVEMMSQELEIKSKQLEEVQRKRDEKDKALTKQIQLLRIEIRKLMLEEHALSKADPTELMTRMLMQENNDEEIRFDNLTSALEIFKTQHNELKRNLHVEQTEKENMKEKITQLEGELKKKVEELSAVEKRLKNSKGATVKSMNLASWNYESAASCSSTKEHDKKSRSEMQMGMDDANTPVRKCEKGRTICNSAENEVHLASHRSEVKTCLENKAIVFNYDDAGDCPTNELLDEVAVLKERNKYMEIQLKEMEERYSDISLKFAEVEGERQQLVMALRNMRNGKN</sequence>
<dbReference type="Pfam" id="PF10358">
    <property type="entry name" value="NT-C2"/>
    <property type="match status" value="1"/>
</dbReference>
<dbReference type="PANTHER" id="PTHR34452:SF14">
    <property type="entry name" value="MYOSIN HEAVY CHAIN, MUSCLE"/>
    <property type="match status" value="1"/>
</dbReference>